<dbReference type="EMBL" id="JAAMOW010000001">
    <property type="protein sequence ID" value="NGY03454.1"/>
    <property type="molecule type" value="Genomic_DNA"/>
</dbReference>
<evidence type="ECO:0000313" key="2">
    <source>
        <dbReference type="Proteomes" id="UP000472676"/>
    </source>
</evidence>
<dbReference type="RefSeq" id="WP_166250874.1">
    <property type="nucleotide sequence ID" value="NZ_JAAMOW010000001.1"/>
</dbReference>
<evidence type="ECO:0000313" key="1">
    <source>
        <dbReference type="EMBL" id="NGY03454.1"/>
    </source>
</evidence>
<organism evidence="1 2">
    <name type="scientific">Solimonas terrae</name>
    <dbReference type="NCBI Taxonomy" id="1396819"/>
    <lineage>
        <taxon>Bacteria</taxon>
        <taxon>Pseudomonadati</taxon>
        <taxon>Pseudomonadota</taxon>
        <taxon>Gammaproteobacteria</taxon>
        <taxon>Nevskiales</taxon>
        <taxon>Nevskiaceae</taxon>
        <taxon>Solimonas</taxon>
    </lineage>
</organism>
<protein>
    <recommendedName>
        <fullName evidence="3">Peptidase S24/S26A/S26B/S26C domain-containing protein</fullName>
    </recommendedName>
</protein>
<evidence type="ECO:0008006" key="3">
    <source>
        <dbReference type="Google" id="ProtNLM"/>
    </source>
</evidence>
<gene>
    <name evidence="1" type="ORF">G7Y85_01610</name>
</gene>
<sequence>MSAALDDYPEVVRIGAPAFCGRTLISGSYCQCGDLIQPADLVVADFDRRTVTTGGGIYLYVIKEDGEIVYYGARPMTCCGDGVRIDVTGRGDWETYLSAQDAGYEVVGYVETVYRSTSIR</sequence>
<accession>A0A6M2BM32</accession>
<dbReference type="Proteomes" id="UP000472676">
    <property type="component" value="Unassembled WGS sequence"/>
</dbReference>
<comment type="caution">
    <text evidence="1">The sequence shown here is derived from an EMBL/GenBank/DDBJ whole genome shotgun (WGS) entry which is preliminary data.</text>
</comment>
<name>A0A6M2BM32_9GAMM</name>
<proteinExistence type="predicted"/>
<reference evidence="1 2" key="1">
    <citation type="journal article" date="2014" name="Int. J. Syst. Evol. Microbiol.">
        <title>Solimonas terrae sp. nov., isolated from soil.</title>
        <authorList>
            <person name="Kim S.J."/>
            <person name="Moon J.Y."/>
            <person name="Weon H.Y."/>
            <person name="Ahn J.H."/>
            <person name="Chen W.M."/>
            <person name="Kwon S.W."/>
        </authorList>
    </citation>
    <scope>NUCLEOTIDE SEQUENCE [LARGE SCALE GENOMIC DNA]</scope>
    <source>
        <strain evidence="1 2">KIS83-12</strain>
    </source>
</reference>
<dbReference type="AlphaFoldDB" id="A0A6M2BM32"/>
<keyword evidence="2" id="KW-1185">Reference proteome</keyword>